<comment type="subcellular location">
    <subcellularLocation>
        <location evidence="7">Cytoplasm</location>
    </subcellularLocation>
</comment>
<keyword evidence="7" id="KW-0963">Cytoplasm</keyword>
<evidence type="ECO:0000313" key="10">
    <source>
        <dbReference type="EMBL" id="SER53157.1"/>
    </source>
</evidence>
<feature type="binding site" evidence="7">
    <location>
        <begin position="227"/>
        <end position="228"/>
    </location>
    <ligand>
        <name>L-ornithine</name>
        <dbReference type="ChEBI" id="CHEBI:46911"/>
    </ligand>
</feature>
<evidence type="ECO:0000256" key="5">
    <source>
        <dbReference type="ARBA" id="ARBA00022679"/>
    </source>
</evidence>
<dbReference type="InterPro" id="IPR006132">
    <property type="entry name" value="Asp/Orn_carbamoyltranf_P-bd"/>
</dbReference>
<gene>
    <name evidence="10" type="ORF">SAMN04487818_1048</name>
</gene>
<feature type="binding site" evidence="7">
    <location>
        <position position="291"/>
    </location>
    <ligand>
        <name>carbamoyl phosphate</name>
        <dbReference type="ChEBI" id="CHEBI:58228"/>
    </ligand>
</feature>
<evidence type="ECO:0000256" key="4">
    <source>
        <dbReference type="ARBA" id="ARBA00016634"/>
    </source>
</evidence>
<evidence type="ECO:0000313" key="11">
    <source>
        <dbReference type="Proteomes" id="UP000199051"/>
    </source>
</evidence>
<dbReference type="SUPFAM" id="SSF53671">
    <property type="entry name" value="Aspartate/ornithine carbamoyltransferase"/>
    <property type="match status" value="1"/>
</dbReference>
<dbReference type="InterPro" id="IPR036901">
    <property type="entry name" value="Asp/Orn_carbamoylTrfase_sf"/>
</dbReference>
<evidence type="ECO:0000256" key="2">
    <source>
        <dbReference type="ARBA" id="ARBA00007805"/>
    </source>
</evidence>
<protein>
    <recommendedName>
        <fullName evidence="4 7">Ornithine carbamoyltransferase</fullName>
        <shortName evidence="7">OTCase</shortName>
        <ecNumber evidence="3 7">2.1.3.3</ecNumber>
    </recommendedName>
</protein>
<dbReference type="AlphaFoldDB" id="A0A1H9PY74"/>
<feature type="binding site" evidence="7">
    <location>
        <position position="76"/>
    </location>
    <ligand>
        <name>carbamoyl phosphate</name>
        <dbReference type="ChEBI" id="CHEBI:58228"/>
    </ligand>
</feature>
<feature type="binding site" evidence="7">
    <location>
        <position position="159"/>
    </location>
    <ligand>
        <name>L-ornithine</name>
        <dbReference type="ChEBI" id="CHEBI:46911"/>
    </ligand>
</feature>
<dbReference type="FunFam" id="3.40.50.1370:FF:000008">
    <property type="entry name" value="Ornithine carbamoyltransferase"/>
    <property type="match status" value="1"/>
</dbReference>
<dbReference type="PRINTS" id="PR00102">
    <property type="entry name" value="OTCASE"/>
</dbReference>
<evidence type="ECO:0000256" key="3">
    <source>
        <dbReference type="ARBA" id="ARBA00013007"/>
    </source>
</evidence>
<dbReference type="HAMAP" id="MF_01109">
    <property type="entry name" value="OTCase"/>
    <property type="match status" value="1"/>
</dbReference>
<feature type="domain" description="Aspartate/ornithine carbamoyltransferase carbamoyl-P binding" evidence="9">
    <location>
        <begin position="3"/>
        <end position="140"/>
    </location>
</feature>
<dbReference type="Gene3D" id="3.40.50.1370">
    <property type="entry name" value="Aspartate/ornithine carbamoyltransferase"/>
    <property type="match status" value="2"/>
</dbReference>
<dbReference type="NCBIfam" id="TIGR00658">
    <property type="entry name" value="orni_carb_tr"/>
    <property type="match status" value="1"/>
</dbReference>
<evidence type="ECO:0000256" key="7">
    <source>
        <dbReference type="HAMAP-Rule" id="MF_01109"/>
    </source>
</evidence>
<dbReference type="InterPro" id="IPR002292">
    <property type="entry name" value="Orn/put_carbamltrans"/>
</dbReference>
<comment type="catalytic activity">
    <reaction evidence="6 7">
        <text>carbamoyl phosphate + L-ornithine = L-citrulline + phosphate + H(+)</text>
        <dbReference type="Rhea" id="RHEA:19513"/>
        <dbReference type="ChEBI" id="CHEBI:15378"/>
        <dbReference type="ChEBI" id="CHEBI:43474"/>
        <dbReference type="ChEBI" id="CHEBI:46911"/>
        <dbReference type="ChEBI" id="CHEBI:57743"/>
        <dbReference type="ChEBI" id="CHEBI:58228"/>
        <dbReference type="EC" id="2.1.3.3"/>
    </reaction>
</comment>
<feature type="binding site" evidence="7">
    <location>
        <begin position="263"/>
        <end position="264"/>
    </location>
    <ligand>
        <name>carbamoyl phosphate</name>
        <dbReference type="ChEBI" id="CHEBI:58228"/>
    </ligand>
</feature>
<keyword evidence="5 7" id="KW-0808">Transferase</keyword>
<dbReference type="RefSeq" id="WP_092776207.1">
    <property type="nucleotide sequence ID" value="NZ_FOGI01000004.1"/>
</dbReference>
<dbReference type="PANTHER" id="PTHR45753:SF3">
    <property type="entry name" value="ORNITHINE TRANSCARBAMYLASE, MITOCHONDRIAL"/>
    <property type="match status" value="1"/>
</dbReference>
<comment type="pathway">
    <text evidence="1">Amino-acid biosynthesis; L-arginine biosynthesis; L-arginine from L-ornithine and carbamoyl phosphate: step 1/3.</text>
</comment>
<dbReference type="Pfam" id="PF00185">
    <property type="entry name" value="OTCace"/>
    <property type="match status" value="1"/>
</dbReference>
<evidence type="ECO:0000259" key="9">
    <source>
        <dbReference type="Pfam" id="PF02729"/>
    </source>
</evidence>
<evidence type="ECO:0000256" key="1">
    <source>
        <dbReference type="ARBA" id="ARBA00004975"/>
    </source>
</evidence>
<dbReference type="EMBL" id="FOGI01000004">
    <property type="protein sequence ID" value="SER53157.1"/>
    <property type="molecule type" value="Genomic_DNA"/>
</dbReference>
<comment type="similarity">
    <text evidence="2 7">Belongs to the aspartate/ornithine carbamoyltransferase superfamily. OTCase family.</text>
</comment>
<accession>A0A1H9PY74</accession>
<dbReference type="EC" id="2.1.3.3" evidence="3 7"/>
<feature type="binding site" evidence="7">
    <location>
        <position position="100"/>
    </location>
    <ligand>
        <name>carbamoyl phosphate</name>
        <dbReference type="ChEBI" id="CHEBI:58228"/>
    </ligand>
</feature>
<reference evidence="11" key="1">
    <citation type="submission" date="2016-10" db="EMBL/GenBank/DDBJ databases">
        <authorList>
            <person name="Varghese N."/>
            <person name="Submissions S."/>
        </authorList>
    </citation>
    <scope>NUCLEOTIDE SEQUENCE [LARGE SCALE GENOMIC DNA]</scope>
    <source>
        <strain evidence="11">DSM 44260</strain>
    </source>
</reference>
<dbReference type="GO" id="GO:0005737">
    <property type="term" value="C:cytoplasm"/>
    <property type="evidence" value="ECO:0007669"/>
    <property type="project" value="UniProtKB-SubCell"/>
</dbReference>
<keyword evidence="11" id="KW-1185">Reference proteome</keyword>
<evidence type="ECO:0000256" key="6">
    <source>
        <dbReference type="ARBA" id="ARBA00048772"/>
    </source>
</evidence>
<dbReference type="InterPro" id="IPR006130">
    <property type="entry name" value="Asp/Orn_carbamoylTrfase"/>
</dbReference>
<feature type="domain" description="Aspartate/ornithine carbamoyltransferase Asp/Orn-binding" evidence="8">
    <location>
        <begin position="147"/>
        <end position="302"/>
    </location>
</feature>
<dbReference type="Proteomes" id="UP000199051">
    <property type="component" value="Unassembled WGS sequence"/>
</dbReference>
<feature type="binding site" evidence="7">
    <location>
        <begin position="49"/>
        <end position="52"/>
    </location>
    <ligand>
        <name>carbamoyl phosphate</name>
        <dbReference type="ChEBI" id="CHEBI:58228"/>
    </ligand>
</feature>
<feature type="binding site" evidence="7">
    <location>
        <position position="223"/>
    </location>
    <ligand>
        <name>L-ornithine</name>
        <dbReference type="ChEBI" id="CHEBI:46911"/>
    </ligand>
</feature>
<dbReference type="NCBIfam" id="NF001986">
    <property type="entry name" value="PRK00779.1"/>
    <property type="match status" value="1"/>
</dbReference>
<proteinExistence type="inferred from homology"/>
<evidence type="ECO:0000259" key="8">
    <source>
        <dbReference type="Pfam" id="PF00185"/>
    </source>
</evidence>
<dbReference type="PROSITE" id="PS00097">
    <property type="entry name" value="CARBAMOYLTRANSFERASE"/>
    <property type="match status" value="1"/>
</dbReference>
<dbReference type="InterPro" id="IPR006131">
    <property type="entry name" value="Asp_carbamoyltransf_Asp/Orn-bd"/>
</dbReference>
<dbReference type="PRINTS" id="PR00100">
    <property type="entry name" value="AOTCASE"/>
</dbReference>
<dbReference type="GO" id="GO:0019240">
    <property type="term" value="P:citrulline biosynthetic process"/>
    <property type="evidence" value="ECO:0007669"/>
    <property type="project" value="TreeGrafter"/>
</dbReference>
<dbReference type="GO" id="GO:0042450">
    <property type="term" value="P:L-arginine biosynthetic process via ornithine"/>
    <property type="evidence" value="ECO:0007669"/>
    <property type="project" value="UniProtKB-UniRule"/>
</dbReference>
<dbReference type="InterPro" id="IPR024904">
    <property type="entry name" value="OTCase_ArgI"/>
</dbReference>
<dbReference type="GO" id="GO:0004585">
    <property type="term" value="F:ornithine carbamoyltransferase activity"/>
    <property type="evidence" value="ECO:0007669"/>
    <property type="project" value="UniProtKB-UniRule"/>
</dbReference>
<organism evidence="10 11">
    <name type="scientific">Actinokineospora terrae</name>
    <dbReference type="NCBI Taxonomy" id="155974"/>
    <lineage>
        <taxon>Bacteria</taxon>
        <taxon>Bacillati</taxon>
        <taxon>Actinomycetota</taxon>
        <taxon>Actinomycetes</taxon>
        <taxon>Pseudonocardiales</taxon>
        <taxon>Pseudonocardiaceae</taxon>
        <taxon>Actinokineospora</taxon>
    </lineage>
</organism>
<sequence>MPRHFLRDDDLTPAEQGEILDLADRLKVHPLTHRPLEGKAVAAIFEKNSTRTRVSFEVGVAQLGGTSVIVDGRTMQLGREETIEDTSRVLSRYVDVVVWRTYAQKRIEAMASAASIPVVNALTDEFHPCQVLADLMTIRERHGRLAGVTATYLGDGANNMAHSLLLGGATAGMHVRVVSPAGFEPRTDILADATKRAEETGGSITVLDDPHAAVDGSDVLVTDTWTSMGQENDGRDRVSSFRTLRVDAALLERAAPGAIVLHCLPAHRGWEITDEVLDGPASAVWDEAENRLHAQKALLSWLVTHP</sequence>
<name>A0A1H9PY74_9PSEU</name>
<dbReference type="PANTHER" id="PTHR45753">
    <property type="entry name" value="ORNITHINE CARBAMOYLTRANSFERASE, MITOCHONDRIAL"/>
    <property type="match status" value="1"/>
</dbReference>
<dbReference type="GO" id="GO:0016597">
    <property type="term" value="F:amino acid binding"/>
    <property type="evidence" value="ECO:0007669"/>
    <property type="project" value="InterPro"/>
</dbReference>
<dbReference type="Pfam" id="PF02729">
    <property type="entry name" value="OTCace_N"/>
    <property type="match status" value="1"/>
</dbReference>
<dbReference type="STRING" id="155974.SAMN04487818_1048"/>
<feature type="binding site" evidence="7">
    <location>
        <begin position="127"/>
        <end position="130"/>
    </location>
    <ligand>
        <name>carbamoyl phosphate</name>
        <dbReference type="ChEBI" id="CHEBI:58228"/>
    </ligand>
</feature>